<dbReference type="Proteomes" id="UP001239397">
    <property type="component" value="Chromosome"/>
</dbReference>
<protein>
    <recommendedName>
        <fullName evidence="3">Recombinase zinc beta ribbon domain-containing protein</fullName>
    </recommendedName>
</protein>
<organism evidence="1 2">
    <name type="scientific">Amycolatopsis mongoliensis</name>
    <dbReference type="NCBI Taxonomy" id="715475"/>
    <lineage>
        <taxon>Bacteria</taxon>
        <taxon>Bacillati</taxon>
        <taxon>Actinomycetota</taxon>
        <taxon>Actinomycetes</taxon>
        <taxon>Pseudonocardiales</taxon>
        <taxon>Pseudonocardiaceae</taxon>
        <taxon>Amycolatopsis</taxon>
    </lineage>
</organism>
<dbReference type="KEGG" id="amog:QRX60_44640"/>
<dbReference type="RefSeq" id="WP_286003889.1">
    <property type="nucleotide sequence ID" value="NZ_CP127295.1"/>
</dbReference>
<evidence type="ECO:0000313" key="1">
    <source>
        <dbReference type="EMBL" id="WIY07670.1"/>
    </source>
</evidence>
<sequence>MDEATFLAIQGMRAARPTKYGGTRTYVLAGLVQYQLCGRRLDSHGVNGRPGYRCRHGHTSARNRPPELAKNVYVREDHLLDDLRTRFPETTDEDGSTIAEYLRTNCLTISCGGPTQEVKPYDPQLIRTAAAEATGGQLLLL</sequence>
<name>A0A9Y2JZR0_9PSEU</name>
<evidence type="ECO:0008006" key="3">
    <source>
        <dbReference type="Google" id="ProtNLM"/>
    </source>
</evidence>
<gene>
    <name evidence="1" type="ORF">QRX60_44640</name>
</gene>
<dbReference type="EMBL" id="CP127295">
    <property type="protein sequence ID" value="WIY07670.1"/>
    <property type="molecule type" value="Genomic_DNA"/>
</dbReference>
<proteinExistence type="predicted"/>
<evidence type="ECO:0000313" key="2">
    <source>
        <dbReference type="Proteomes" id="UP001239397"/>
    </source>
</evidence>
<keyword evidence="2" id="KW-1185">Reference proteome</keyword>
<dbReference type="AlphaFoldDB" id="A0A9Y2JZR0"/>
<reference evidence="1 2" key="1">
    <citation type="submission" date="2023-06" db="EMBL/GenBank/DDBJ databases">
        <authorList>
            <person name="Oyuntsetseg B."/>
            <person name="Kim S.B."/>
        </authorList>
    </citation>
    <scope>NUCLEOTIDE SEQUENCE [LARGE SCALE GENOMIC DNA]</scope>
    <source>
        <strain evidence="1 2">4-36</strain>
    </source>
</reference>
<accession>A0A9Y2JZR0</accession>